<evidence type="ECO:0000313" key="4">
    <source>
        <dbReference type="EMBL" id="OQP60891.1"/>
    </source>
</evidence>
<name>A0A1V9FRI3_9BACT</name>
<dbReference type="AlphaFoldDB" id="A0A1V9FRI3"/>
<dbReference type="RefSeq" id="WP_081150872.1">
    <property type="nucleotide sequence ID" value="NZ_LVYD01000058.1"/>
</dbReference>
<dbReference type="InterPro" id="IPR051172">
    <property type="entry name" value="Chlamydia_OmcB"/>
</dbReference>
<keyword evidence="5" id="KW-1185">Reference proteome</keyword>
<feature type="domain" description="DUF11" evidence="2">
    <location>
        <begin position="41"/>
        <end position="167"/>
    </location>
</feature>
<dbReference type="NCBIfam" id="TIGR04183">
    <property type="entry name" value="Por_Secre_tail"/>
    <property type="match status" value="1"/>
</dbReference>
<feature type="domain" description="Secretion system C-terminal sorting" evidence="3">
    <location>
        <begin position="716"/>
        <end position="790"/>
    </location>
</feature>
<sequence>MNLKFYPLRAALFALLLLGFKARTQAQVSLDFQKAVENITTGGDGTSAKVGEILQYTITVTNKTAQNYVATKLYDNVPAGTTYITGSTTLNGAAVADASGGKMPYAGSGGYIKSPTFGAGILAPNITATIIFQVKVTANGGSVFNNATVDASQNSVSTVQATNTVTTNITVDAPCNNIYQTTPSTTTGCSWPCTTSYNYIRNVNNSTSSNYGKATTLYYNAGGTQKDAFTGSTIGGASILSSSAAIAYDGTRKWLFFINNSGGEDLSYVNLSTSSPYTAYRFTGYQVETNTNNGYNVNRLGMGSDGYLYGLTSNALDFIRIGFKDSSGLVTPVITRYGALTNAATNGTRDVFADAGGDLFADGNGKLYLIANSGNMYKINPSTRVATYMGTVNPYPGGASQALAIDAYGTVYIGGAYTDVYTLNLSTMATTRFNAAGASNVYYSGDFASCGFPVLTSSIIATKSYKNIDGTSVVNGGDTVEYSITVTNYGNINAAGVYMYDYIPPATTYVTHTTKINDSLIPDASGGIMPYAVSGGKLVMTKGEDPGIIKPGVANAAVVKFRVATLPNVQVCNQSKITLLDADGNVMFVNSNDPTNVGQTPTCFYSDGILPLSNLKFKGSLVDDRSLLTWSMNGDENVATYEVEFSETGTKFTTTGTVAGKGSPNSSANTYQFTDAQHTFASIRYYRLKAIQKGGNYTYSGIIKLNAQDLDIEAAPNPFDRDLNVQVRLKTAETVRIRLLDLLGKEVYSTTEKLGIGTNSLSIRIPAGLTKGIYLLDVKAGNEQIFQKKLLKK</sequence>
<dbReference type="InterPro" id="IPR047589">
    <property type="entry name" value="DUF11_rpt"/>
</dbReference>
<dbReference type="SUPFAM" id="SSF63829">
    <property type="entry name" value="Calcium-dependent phosphotriesterase"/>
    <property type="match status" value="1"/>
</dbReference>
<proteinExistence type="predicted"/>
<comment type="caution">
    <text evidence="4">The sequence shown here is derived from an EMBL/GenBank/DDBJ whole genome shotgun (WGS) entry which is preliminary data.</text>
</comment>
<accession>A0A1V9FRI3</accession>
<evidence type="ECO:0000259" key="3">
    <source>
        <dbReference type="Pfam" id="PF18962"/>
    </source>
</evidence>
<dbReference type="NCBIfam" id="TIGR01451">
    <property type="entry name" value="B_ant_repeat"/>
    <property type="match status" value="2"/>
</dbReference>
<organism evidence="4 5">
    <name type="scientific">Niastella vici</name>
    <dbReference type="NCBI Taxonomy" id="1703345"/>
    <lineage>
        <taxon>Bacteria</taxon>
        <taxon>Pseudomonadati</taxon>
        <taxon>Bacteroidota</taxon>
        <taxon>Chitinophagia</taxon>
        <taxon>Chitinophagales</taxon>
        <taxon>Chitinophagaceae</taxon>
        <taxon>Niastella</taxon>
    </lineage>
</organism>
<dbReference type="Pfam" id="PF01345">
    <property type="entry name" value="DUF11"/>
    <property type="match status" value="2"/>
</dbReference>
<dbReference type="InterPro" id="IPR013783">
    <property type="entry name" value="Ig-like_fold"/>
</dbReference>
<evidence type="ECO:0000259" key="2">
    <source>
        <dbReference type="Pfam" id="PF01345"/>
    </source>
</evidence>
<feature type="signal peptide" evidence="1">
    <location>
        <begin position="1"/>
        <end position="26"/>
    </location>
</feature>
<dbReference type="Proteomes" id="UP000192796">
    <property type="component" value="Unassembled WGS sequence"/>
</dbReference>
<dbReference type="InterPro" id="IPR026444">
    <property type="entry name" value="Secre_tail"/>
</dbReference>
<evidence type="ECO:0000313" key="5">
    <source>
        <dbReference type="Proteomes" id="UP000192796"/>
    </source>
</evidence>
<gene>
    <name evidence="4" type="ORF">A3860_03955</name>
</gene>
<feature type="domain" description="DUF11" evidence="2">
    <location>
        <begin position="472"/>
        <end position="515"/>
    </location>
</feature>
<feature type="chain" id="PRO_5012054137" description="Secretion system C-terminal sorting domain-containing protein" evidence="1">
    <location>
        <begin position="27"/>
        <end position="793"/>
    </location>
</feature>
<protein>
    <recommendedName>
        <fullName evidence="6">Secretion system C-terminal sorting domain-containing protein</fullName>
    </recommendedName>
</protein>
<dbReference type="OrthoDB" id="610093at2"/>
<keyword evidence="1" id="KW-0732">Signal</keyword>
<dbReference type="Gene3D" id="2.60.40.10">
    <property type="entry name" value="Immunoglobulins"/>
    <property type="match status" value="1"/>
</dbReference>
<dbReference type="STRING" id="1703345.A3860_03955"/>
<evidence type="ECO:0008006" key="6">
    <source>
        <dbReference type="Google" id="ProtNLM"/>
    </source>
</evidence>
<dbReference type="EMBL" id="LVYD01000058">
    <property type="protein sequence ID" value="OQP60891.1"/>
    <property type="molecule type" value="Genomic_DNA"/>
</dbReference>
<dbReference type="PANTHER" id="PTHR34819">
    <property type="entry name" value="LARGE CYSTEINE-RICH PERIPLASMIC PROTEIN OMCB"/>
    <property type="match status" value="1"/>
</dbReference>
<dbReference type="InterPro" id="IPR001434">
    <property type="entry name" value="OmcB-like_DUF11"/>
</dbReference>
<evidence type="ECO:0000256" key="1">
    <source>
        <dbReference type="SAM" id="SignalP"/>
    </source>
</evidence>
<dbReference type="Pfam" id="PF18962">
    <property type="entry name" value="Por_Secre_tail"/>
    <property type="match status" value="1"/>
</dbReference>
<dbReference type="PANTHER" id="PTHR34819:SF3">
    <property type="entry name" value="CELL SURFACE PROTEIN"/>
    <property type="match status" value="1"/>
</dbReference>
<reference evidence="4 5" key="1">
    <citation type="submission" date="2016-03" db="EMBL/GenBank/DDBJ databases">
        <title>Niastella vici sp. nov., isolated from farmland soil.</title>
        <authorList>
            <person name="Chen L."/>
            <person name="Wang D."/>
            <person name="Yang S."/>
            <person name="Wang G."/>
        </authorList>
    </citation>
    <scope>NUCLEOTIDE SEQUENCE [LARGE SCALE GENOMIC DNA]</scope>
    <source>
        <strain evidence="4 5">DJ57</strain>
    </source>
</reference>